<proteinExistence type="predicted"/>
<organism evidence="1 2">
    <name type="scientific">Paenarthrobacter aromaticivorans</name>
    <dbReference type="NCBI Taxonomy" id="2849150"/>
    <lineage>
        <taxon>Bacteria</taxon>
        <taxon>Bacillati</taxon>
        <taxon>Actinomycetota</taxon>
        <taxon>Actinomycetes</taxon>
        <taxon>Micrococcales</taxon>
        <taxon>Micrococcaceae</taxon>
        <taxon>Paenarthrobacter</taxon>
    </lineage>
</organism>
<gene>
    <name evidence="1" type="ORF">KSW38_19215</name>
</gene>
<evidence type="ECO:0000313" key="1">
    <source>
        <dbReference type="EMBL" id="MBU8868427.1"/>
    </source>
</evidence>
<keyword evidence="2" id="KW-1185">Reference proteome</keyword>
<dbReference type="EMBL" id="JAHOPC010000014">
    <property type="protein sequence ID" value="MBU8868427.1"/>
    <property type="molecule type" value="Genomic_DNA"/>
</dbReference>
<sequence length="106" mass="11127">MAGNETYRQRRKLTPEMLAQLDAHVGPARKALDALTRPANADDVETAFTALSLNEVQTDDGGNGVRFGVTVPSGGCLYGYVPLTGPVTVETGGSIMDGGCLEMFGH</sequence>
<comment type="caution">
    <text evidence="1">The sequence shown here is derived from an EMBL/GenBank/DDBJ whole genome shotgun (WGS) entry which is preliminary data.</text>
</comment>
<dbReference type="Proteomes" id="UP000824166">
    <property type="component" value="Unassembled WGS sequence"/>
</dbReference>
<accession>A0ABS6IAP6</accession>
<dbReference type="RefSeq" id="WP_216926544.1">
    <property type="nucleotide sequence ID" value="NZ_JAHOPC010000014.1"/>
</dbReference>
<protein>
    <submittedName>
        <fullName evidence="1">Uncharacterized protein</fullName>
    </submittedName>
</protein>
<evidence type="ECO:0000313" key="2">
    <source>
        <dbReference type="Proteomes" id="UP000824166"/>
    </source>
</evidence>
<reference evidence="1 2" key="1">
    <citation type="submission" date="2021-06" db="EMBL/GenBank/DDBJ databases">
        <authorList>
            <person name="Jeong J.W."/>
        </authorList>
    </citation>
    <scope>NUCLEOTIDE SEQUENCE [LARGE SCALE GENOMIC DNA]</scope>
    <source>
        <strain evidence="1 2">MMS21-TAE1-1</strain>
    </source>
</reference>
<name>A0ABS6IAP6_9MICC</name>